<dbReference type="InterPro" id="IPR025202">
    <property type="entry name" value="PLD-like_dom"/>
</dbReference>
<dbReference type="GO" id="GO:0016042">
    <property type="term" value="P:lipid catabolic process"/>
    <property type="evidence" value="ECO:0007669"/>
    <property type="project" value="UniProtKB-KW"/>
</dbReference>
<evidence type="ECO:0000256" key="3">
    <source>
        <dbReference type="ARBA" id="ARBA00023098"/>
    </source>
</evidence>
<dbReference type="SMART" id="SM00155">
    <property type="entry name" value="PLDc"/>
    <property type="match status" value="1"/>
</dbReference>
<evidence type="ECO:0000256" key="4">
    <source>
        <dbReference type="SAM" id="Phobius"/>
    </source>
</evidence>
<dbReference type="SUPFAM" id="SSF56024">
    <property type="entry name" value="Phospholipase D/nuclease"/>
    <property type="match status" value="1"/>
</dbReference>
<dbReference type="PROSITE" id="PS50035">
    <property type="entry name" value="PLD"/>
    <property type="match status" value="1"/>
</dbReference>
<dbReference type="Proteomes" id="UP000605144">
    <property type="component" value="Unassembled WGS sequence"/>
</dbReference>
<keyword evidence="4" id="KW-1133">Transmembrane helix</keyword>
<dbReference type="AlphaFoldDB" id="A0A833DRX9"/>
<dbReference type="PANTHER" id="PTHR43856">
    <property type="entry name" value="CARDIOLIPIN HYDROLASE"/>
    <property type="match status" value="1"/>
</dbReference>
<feature type="transmembrane region" description="Helical" evidence="4">
    <location>
        <begin position="6"/>
        <end position="29"/>
    </location>
</feature>
<keyword evidence="1" id="KW-0378">Hydrolase</keyword>
<feature type="domain" description="PLD phosphodiesterase" evidence="5">
    <location>
        <begin position="141"/>
        <end position="168"/>
    </location>
</feature>
<accession>A0A833DRX9</accession>
<evidence type="ECO:0000313" key="6">
    <source>
        <dbReference type="EMBL" id="HIP17661.1"/>
    </source>
</evidence>
<dbReference type="Gene3D" id="3.30.870.10">
    <property type="entry name" value="Endonuclease Chain A"/>
    <property type="match status" value="1"/>
</dbReference>
<evidence type="ECO:0000259" key="5">
    <source>
        <dbReference type="PROSITE" id="PS50035"/>
    </source>
</evidence>
<keyword evidence="2" id="KW-0442">Lipid degradation</keyword>
<dbReference type="InterPro" id="IPR001736">
    <property type="entry name" value="PLipase_D/transphosphatidylase"/>
</dbReference>
<protein>
    <submittedName>
        <fullName evidence="6">Phospholipase</fullName>
    </submittedName>
</protein>
<evidence type="ECO:0000256" key="1">
    <source>
        <dbReference type="ARBA" id="ARBA00022801"/>
    </source>
</evidence>
<dbReference type="InterPro" id="IPR051406">
    <property type="entry name" value="PLD_domain"/>
</dbReference>
<name>A0A833DRX9_9EURY</name>
<reference evidence="6" key="1">
    <citation type="journal article" date="2020" name="ISME J.">
        <title>Gammaproteobacteria mediating utilization of methyl-, sulfur- and petroleum organic compounds in deep ocean hydrothermal plumes.</title>
        <authorList>
            <person name="Zhou Z."/>
            <person name="Liu Y."/>
            <person name="Pan J."/>
            <person name="Cron B.R."/>
            <person name="Toner B.M."/>
            <person name="Anantharaman K."/>
            <person name="Breier J.A."/>
            <person name="Dick G.J."/>
            <person name="Li M."/>
        </authorList>
    </citation>
    <scope>NUCLEOTIDE SEQUENCE</scope>
    <source>
        <strain evidence="6">SZUA-1385</strain>
    </source>
</reference>
<evidence type="ECO:0000313" key="7">
    <source>
        <dbReference type="Proteomes" id="UP000605144"/>
    </source>
</evidence>
<organism evidence="6 7">
    <name type="scientific">Methanothermococcus okinawensis</name>
    <dbReference type="NCBI Taxonomy" id="155863"/>
    <lineage>
        <taxon>Archaea</taxon>
        <taxon>Methanobacteriati</taxon>
        <taxon>Methanobacteriota</taxon>
        <taxon>Methanomada group</taxon>
        <taxon>Methanococci</taxon>
        <taxon>Methanococcales</taxon>
        <taxon>Methanococcaceae</taxon>
        <taxon>Methanothermococcus</taxon>
    </lineage>
</organism>
<comment type="caution">
    <text evidence="6">The sequence shown here is derived from an EMBL/GenBank/DDBJ whole genome shotgun (WGS) entry which is preliminary data.</text>
</comment>
<gene>
    <name evidence="6" type="ORF">EYG76_05140</name>
</gene>
<sequence>MALILNNSILIGVFLLLLIFILLSNFIMLKKFKILYNNIITNNNNDDVIEENSTDQDRISILNDEKYYYHVLNAISSAKREIDIIMFSIYKCKKTEELLNELINARKRGVFIRIILDKDVDSNKEVKNILGSEKIPIKLADDRRIHNKLIIIDKDILIVGSHNWTDKALFGNRESSVVIRDKNTIKKMKRYFESVWCSLK</sequence>
<dbReference type="Pfam" id="PF13091">
    <property type="entry name" value="PLDc_2"/>
    <property type="match status" value="1"/>
</dbReference>
<dbReference type="EMBL" id="DQSV01000098">
    <property type="protein sequence ID" value="HIP17661.1"/>
    <property type="molecule type" value="Genomic_DNA"/>
</dbReference>
<evidence type="ECO:0000256" key="2">
    <source>
        <dbReference type="ARBA" id="ARBA00022963"/>
    </source>
</evidence>
<keyword evidence="3" id="KW-0443">Lipid metabolism</keyword>
<dbReference type="PANTHER" id="PTHR43856:SF1">
    <property type="entry name" value="MITOCHONDRIAL CARDIOLIPIN HYDROLASE"/>
    <property type="match status" value="1"/>
</dbReference>
<keyword evidence="4" id="KW-0472">Membrane</keyword>
<keyword evidence="4" id="KW-0812">Transmembrane</keyword>
<proteinExistence type="predicted"/>
<dbReference type="GO" id="GO:0016891">
    <property type="term" value="F:RNA endonuclease activity producing 5'-phosphomonoesters, hydrolytic mechanism"/>
    <property type="evidence" value="ECO:0007669"/>
    <property type="project" value="TreeGrafter"/>
</dbReference>